<dbReference type="AlphaFoldDB" id="A0A844YZY5"/>
<reference evidence="5 6" key="1">
    <citation type="submission" date="2019-12" db="EMBL/GenBank/DDBJ databases">
        <title>Genomic-based taxomic classification of the family Erythrobacteraceae.</title>
        <authorList>
            <person name="Xu L."/>
        </authorList>
    </citation>
    <scope>NUCLEOTIDE SEQUENCE [LARGE SCALE GENOMIC DNA]</scope>
    <source>
        <strain evidence="5 6">M0322</strain>
    </source>
</reference>
<dbReference type="InterPro" id="IPR052355">
    <property type="entry name" value="CENP-V-like"/>
</dbReference>
<dbReference type="Pfam" id="PF04828">
    <property type="entry name" value="GFA"/>
    <property type="match status" value="1"/>
</dbReference>
<evidence type="ECO:0000256" key="1">
    <source>
        <dbReference type="ARBA" id="ARBA00005495"/>
    </source>
</evidence>
<dbReference type="GO" id="GO:0046872">
    <property type="term" value="F:metal ion binding"/>
    <property type="evidence" value="ECO:0007669"/>
    <property type="project" value="UniProtKB-KW"/>
</dbReference>
<comment type="caution">
    <text evidence="5">The sequence shown here is derived from an EMBL/GenBank/DDBJ whole genome shotgun (WGS) entry which is preliminary data.</text>
</comment>
<dbReference type="Gene3D" id="2.170.150.70">
    <property type="match status" value="1"/>
</dbReference>
<dbReference type="SUPFAM" id="SSF51316">
    <property type="entry name" value="Mss4-like"/>
    <property type="match status" value="1"/>
</dbReference>
<evidence type="ECO:0000313" key="5">
    <source>
        <dbReference type="EMBL" id="MXO72490.1"/>
    </source>
</evidence>
<dbReference type="PANTHER" id="PTHR28620:SF1">
    <property type="entry name" value="CENP-V_GFA DOMAIN-CONTAINING PROTEIN"/>
    <property type="match status" value="1"/>
</dbReference>
<keyword evidence="3" id="KW-0862">Zinc</keyword>
<dbReference type="Proteomes" id="UP000466966">
    <property type="component" value="Unassembled WGS sequence"/>
</dbReference>
<dbReference type="InterPro" id="IPR006913">
    <property type="entry name" value="CENP-V/GFA"/>
</dbReference>
<dbReference type="PANTHER" id="PTHR28620">
    <property type="entry name" value="CENTROMERE PROTEIN V"/>
    <property type="match status" value="1"/>
</dbReference>
<evidence type="ECO:0000256" key="2">
    <source>
        <dbReference type="ARBA" id="ARBA00022723"/>
    </source>
</evidence>
<dbReference type="EMBL" id="WTYV01000005">
    <property type="protein sequence ID" value="MXO72490.1"/>
    <property type="molecule type" value="Genomic_DNA"/>
</dbReference>
<keyword evidence="2" id="KW-0479">Metal-binding</keyword>
<name>A0A844YZY5_9SPHN</name>
<organism evidence="5 6">
    <name type="scientific">Alteraurantiacibacter buctensis</name>
    <dbReference type="NCBI Taxonomy" id="1503981"/>
    <lineage>
        <taxon>Bacteria</taxon>
        <taxon>Pseudomonadati</taxon>
        <taxon>Pseudomonadota</taxon>
        <taxon>Alphaproteobacteria</taxon>
        <taxon>Sphingomonadales</taxon>
        <taxon>Erythrobacteraceae</taxon>
        <taxon>Alteraurantiacibacter</taxon>
    </lineage>
</organism>
<dbReference type="InterPro" id="IPR011057">
    <property type="entry name" value="Mss4-like_sf"/>
</dbReference>
<accession>A0A844YZY5</accession>
<evidence type="ECO:0000256" key="3">
    <source>
        <dbReference type="ARBA" id="ARBA00022833"/>
    </source>
</evidence>
<dbReference type="OrthoDB" id="9805575at2"/>
<gene>
    <name evidence="5" type="ORF">GRI99_12715</name>
</gene>
<evidence type="ECO:0000259" key="4">
    <source>
        <dbReference type="PROSITE" id="PS51891"/>
    </source>
</evidence>
<comment type="similarity">
    <text evidence="1">Belongs to the Gfa family.</text>
</comment>
<proteinExistence type="inferred from homology"/>
<dbReference type="PROSITE" id="PS51891">
    <property type="entry name" value="CENP_V_GFA"/>
    <property type="match status" value="1"/>
</dbReference>
<feature type="domain" description="CENP-V/GFA" evidence="4">
    <location>
        <begin position="2"/>
        <end position="104"/>
    </location>
</feature>
<keyword evidence="6" id="KW-1185">Reference proteome</keyword>
<sequence length="146" mass="15923">MRKGSCHCGSVQFTAEFVGEALVGSRCNCTICAMKGAVMVYLPMEAVAVTAGEADALACYRFNTMAAKHYFCARCGIHCFHQTRSDPDKYAVNAATLEGVRPYEDFPEVAVFDGQHHASDNGGVRRQAGWLRFEPTPGEPWPEGVI</sequence>
<dbReference type="GO" id="GO:0016846">
    <property type="term" value="F:carbon-sulfur lyase activity"/>
    <property type="evidence" value="ECO:0007669"/>
    <property type="project" value="InterPro"/>
</dbReference>
<protein>
    <submittedName>
        <fullName evidence="5">GFA family protein</fullName>
    </submittedName>
</protein>
<evidence type="ECO:0000313" key="6">
    <source>
        <dbReference type="Proteomes" id="UP000466966"/>
    </source>
</evidence>